<feature type="transmembrane region" description="Helical" evidence="5">
    <location>
        <begin position="170"/>
        <end position="192"/>
    </location>
</feature>
<feature type="transmembrane region" description="Helical" evidence="5">
    <location>
        <begin position="321"/>
        <end position="345"/>
    </location>
</feature>
<evidence type="ECO:0000256" key="4">
    <source>
        <dbReference type="ARBA" id="ARBA00023136"/>
    </source>
</evidence>
<feature type="transmembrane region" description="Helical" evidence="5">
    <location>
        <begin position="49"/>
        <end position="66"/>
    </location>
</feature>
<keyword evidence="3 5" id="KW-1133">Transmembrane helix</keyword>
<keyword evidence="2 5" id="KW-0812">Transmembrane</keyword>
<dbReference type="InterPro" id="IPR002797">
    <property type="entry name" value="Polysacc_synth"/>
</dbReference>
<dbReference type="AlphaFoldDB" id="A0A0E2Q106"/>
<name>A0A0E2Q106_STRTR</name>
<dbReference type="GO" id="GO:0016020">
    <property type="term" value="C:membrane"/>
    <property type="evidence" value="ECO:0007669"/>
    <property type="project" value="UniProtKB-SubCell"/>
</dbReference>
<dbReference type="PANTHER" id="PTHR43424:SF1">
    <property type="entry name" value="LOCUS PUTATIVE PROTEIN 1-RELATED"/>
    <property type="match status" value="1"/>
</dbReference>
<dbReference type="CDD" id="cd13128">
    <property type="entry name" value="MATE_Wzx_like"/>
    <property type="match status" value="1"/>
</dbReference>
<comment type="caution">
    <text evidence="6">The sequence shown here is derived from an EMBL/GenBank/DDBJ whole genome shotgun (WGS) entry which is preliminary data.</text>
</comment>
<gene>
    <name evidence="6" type="ORF">X841_06265</name>
</gene>
<evidence type="ECO:0000313" key="6">
    <source>
        <dbReference type="EMBL" id="ETW89173.1"/>
    </source>
</evidence>
<feature type="transmembrane region" description="Helical" evidence="5">
    <location>
        <begin position="441"/>
        <end position="463"/>
    </location>
</feature>
<feature type="transmembrane region" description="Helical" evidence="5">
    <location>
        <begin position="290"/>
        <end position="309"/>
    </location>
</feature>
<dbReference type="RefSeq" id="WP_084828835.1">
    <property type="nucleotide sequence ID" value="NZ_CM002372.1"/>
</dbReference>
<feature type="transmembrane region" description="Helical" evidence="5">
    <location>
        <begin position="87"/>
        <end position="107"/>
    </location>
</feature>
<dbReference type="Proteomes" id="UP000024559">
    <property type="component" value="Chromosome"/>
</dbReference>
<dbReference type="InterPro" id="IPR052556">
    <property type="entry name" value="PolySynth_Transporter"/>
</dbReference>
<proteinExistence type="predicted"/>
<organism evidence="6 7">
    <name type="scientific">Streptococcus thermophilus M17PTZA496</name>
    <dbReference type="NCBI Taxonomy" id="1433289"/>
    <lineage>
        <taxon>Bacteria</taxon>
        <taxon>Bacillati</taxon>
        <taxon>Bacillota</taxon>
        <taxon>Bacilli</taxon>
        <taxon>Lactobacillales</taxon>
        <taxon>Streptococcaceae</taxon>
        <taxon>Streptococcus</taxon>
    </lineage>
</organism>
<dbReference type="PATRIC" id="fig|1433289.7.peg.1286"/>
<evidence type="ECO:0000313" key="7">
    <source>
        <dbReference type="Proteomes" id="UP000024559"/>
    </source>
</evidence>
<feature type="transmembrane region" description="Helical" evidence="5">
    <location>
        <begin position="213"/>
        <end position="237"/>
    </location>
</feature>
<dbReference type="Pfam" id="PF01943">
    <property type="entry name" value="Polysacc_synt"/>
    <property type="match status" value="1"/>
</dbReference>
<dbReference type="PANTHER" id="PTHR43424">
    <property type="entry name" value="LOCUS PUTATIVE PROTEIN 1-RELATED"/>
    <property type="match status" value="1"/>
</dbReference>
<feature type="transmembrane region" description="Helical" evidence="5">
    <location>
        <begin position="252"/>
        <end position="269"/>
    </location>
</feature>
<feature type="transmembrane region" description="Helical" evidence="5">
    <location>
        <begin position="21"/>
        <end position="43"/>
    </location>
</feature>
<evidence type="ECO:0000256" key="1">
    <source>
        <dbReference type="ARBA" id="ARBA00004141"/>
    </source>
</evidence>
<comment type="subcellular location">
    <subcellularLocation>
        <location evidence="1">Membrane</location>
        <topology evidence="1">Multi-pass membrane protein</topology>
    </subcellularLocation>
</comment>
<evidence type="ECO:0000256" key="2">
    <source>
        <dbReference type="ARBA" id="ARBA00022692"/>
    </source>
</evidence>
<feature type="transmembrane region" description="Helical" evidence="5">
    <location>
        <begin position="113"/>
        <end position="136"/>
    </location>
</feature>
<keyword evidence="4 5" id="KW-0472">Membrane</keyword>
<evidence type="ECO:0000256" key="3">
    <source>
        <dbReference type="ARBA" id="ARBA00022989"/>
    </source>
</evidence>
<protein>
    <submittedName>
        <fullName evidence="6">Poly-gamma-glutamate biosynthesis protein</fullName>
    </submittedName>
</protein>
<evidence type="ECO:0000256" key="5">
    <source>
        <dbReference type="SAM" id="Phobius"/>
    </source>
</evidence>
<accession>A0A0E2Q106</accession>
<reference evidence="7" key="1">
    <citation type="submission" date="2013-12" db="EMBL/GenBank/DDBJ databases">
        <title>Genome sequences of Streptococcus thermophilus strains MTH17CL396 and M17PTZA496 isolated from Fontina cheese in Valle d'Aosta region (Italy).</title>
        <authorList>
            <person name="Treu L."/>
            <person name="Giacomini A."/>
            <person name="Corich V."/>
            <person name="Vendramin V."/>
            <person name="Bovo B."/>
        </authorList>
    </citation>
    <scope>NUCLEOTIDE SEQUENCE [LARGE SCALE GENOMIC DNA]</scope>
    <source>
        <strain evidence="7">M17PTZA496</strain>
    </source>
</reference>
<feature type="transmembrane region" description="Helical" evidence="5">
    <location>
        <begin position="143"/>
        <end position="164"/>
    </location>
</feature>
<sequence length="479" mass="53954">MKEKSLVLNAFLNGFRNILNLIFPLITFPYVTRVLSVNGIGVYNFSSSIVSYFLLIAGLGLANYGVREGAKYRDCIEEESEFVSEVFSINIVATIVAYILLAFVTIFSPQINASASTICIFSLQIFFTTIGVEWLFSMYEEYAYITIRSIVFKIISIILLFVFVKDKNDVNVYAAITVFSSVGSNILNYFRAREIVNIRLKFNFNWKKHLKPIMILFASNIAVQIYVNSGMTILGFMKDSYTVGLYSVSSKIYTIIKNGLAAVLIVTIPRLSMLWGRGLVDKYKVLFKDIFNGLLLIMIPSIIGVIMLSKQIVLIISGEEYISAVFSLRILCFALIFSIVAWIFNDGVLIPTKREKYALYSTIISAIINIIASFLLIGRWGQDAAALAVLIAEAAGMIMNIYWSRDIIKLKDILETHFGAIIGCIIIIVECALVNRYISGNIVSTIVAIIVSVLTYTIMLIIFKDRFSQTFLNRLKFRR</sequence>
<feature type="transmembrane region" description="Helical" evidence="5">
    <location>
        <begin position="357"/>
        <end position="378"/>
    </location>
</feature>
<dbReference type="HOGENOM" id="CLU_022017_0_0_9"/>
<dbReference type="EMBL" id="AZJT01000053">
    <property type="protein sequence ID" value="ETW89173.1"/>
    <property type="molecule type" value="Genomic_DNA"/>
</dbReference>
<feature type="transmembrane region" description="Helical" evidence="5">
    <location>
        <begin position="416"/>
        <end position="435"/>
    </location>
</feature>
<feature type="transmembrane region" description="Helical" evidence="5">
    <location>
        <begin position="384"/>
        <end position="404"/>
    </location>
</feature>